<accession>A0A1S8B746</accession>
<protein>
    <submittedName>
        <fullName evidence="2">Protein kish-A</fullName>
    </submittedName>
</protein>
<dbReference type="InterPro" id="IPR051523">
    <property type="entry name" value="KISH_domain"/>
</dbReference>
<keyword evidence="1" id="KW-0812">Transmembrane</keyword>
<dbReference type="Proteomes" id="UP000190776">
    <property type="component" value="Unassembled WGS sequence"/>
</dbReference>
<organism evidence="2 3">
    <name type="scientific">Diplodia seriata</name>
    <dbReference type="NCBI Taxonomy" id="420778"/>
    <lineage>
        <taxon>Eukaryota</taxon>
        <taxon>Fungi</taxon>
        <taxon>Dikarya</taxon>
        <taxon>Ascomycota</taxon>
        <taxon>Pezizomycotina</taxon>
        <taxon>Dothideomycetes</taxon>
        <taxon>Dothideomycetes incertae sedis</taxon>
        <taxon>Botryosphaeriales</taxon>
        <taxon>Botryosphaeriaceae</taxon>
        <taxon>Diplodia</taxon>
    </lineage>
</organism>
<reference evidence="2 3" key="1">
    <citation type="submission" date="2017-01" db="EMBL/GenBank/DDBJ databases">
        <title>Draft genome sequence of Diplodia seriata F98.1, a fungal species involved in grapevine trunk diseases.</title>
        <authorList>
            <person name="Robert-Siegwald G."/>
            <person name="Vallet J."/>
            <person name="Abou-Mansour E."/>
            <person name="Xu J."/>
            <person name="Rey P."/>
            <person name="Bertsch C."/>
            <person name="Rego C."/>
            <person name="Larignon P."/>
            <person name="Fontaine F."/>
            <person name="Lebrun M.-H."/>
        </authorList>
    </citation>
    <scope>NUCLEOTIDE SEQUENCE [LARGE SCALE GENOMIC DNA]</scope>
    <source>
        <strain evidence="2 3">F98.1</strain>
    </source>
</reference>
<evidence type="ECO:0000313" key="3">
    <source>
        <dbReference type="Proteomes" id="UP000190776"/>
    </source>
</evidence>
<name>A0A1S8B746_9PEZI</name>
<sequence>MDRNKDGVFGIFWKFARVGERLSPYVSLCCVVMAVSLLPLPHPQRFSRRRIRLLTARCCRLPSSSASKGSCATMFCLVRFVNGIYVWERWRFVWEGGLIRDQSMLEILTPRSDCLLETGGLPISRI</sequence>
<dbReference type="OrthoDB" id="10034655at2759"/>
<dbReference type="STRING" id="420778.A0A1S8B746"/>
<proteinExistence type="predicted"/>
<dbReference type="PANTHER" id="PTHR13229">
    <property type="entry name" value="PROTEIN KISH-A"/>
    <property type="match status" value="1"/>
</dbReference>
<dbReference type="AlphaFoldDB" id="A0A1S8B746"/>
<comment type="caution">
    <text evidence="2">The sequence shown here is derived from an EMBL/GenBank/DDBJ whole genome shotgun (WGS) entry which is preliminary data.</text>
</comment>
<keyword evidence="1" id="KW-1133">Transmembrane helix</keyword>
<dbReference type="EMBL" id="MSZU01000111">
    <property type="protein sequence ID" value="OMP83382.1"/>
    <property type="molecule type" value="Genomic_DNA"/>
</dbReference>
<evidence type="ECO:0000256" key="1">
    <source>
        <dbReference type="SAM" id="Phobius"/>
    </source>
</evidence>
<gene>
    <name evidence="2" type="ORF">BK809_0004763</name>
</gene>
<evidence type="ECO:0000313" key="2">
    <source>
        <dbReference type="EMBL" id="OMP83382.1"/>
    </source>
</evidence>
<keyword evidence="1" id="KW-0472">Membrane</keyword>
<feature type="transmembrane region" description="Helical" evidence="1">
    <location>
        <begin position="22"/>
        <end position="40"/>
    </location>
</feature>